<sequence length="372" mass="40080">MAMSSTANEKISVGGTSLDGGNLMRFCEQRRSAGFTLVELLAVIFLIAVLLFFLLPAATRGRDAARRMQCNNNLKMIGISLHNYHDTYQSFPTAMLGSGRLSGMVALLPELEQAELYEEIYRVSEAGAETSPPPAEDEMFRPWQTPLKELDCPSATNRSGMVFGPTNYAFSIGDVATKIHHLEVSRGAFAPGLYTCFKDITDGTSNTISLTEIGTANRRTLPGQYAIDQPMPGLFHPESAWQVADEDVERNYKQTYLKNVPLHPEGRGYNWADGSAGSGLVNTILPPNAPSIAVGGKVAVDGFYSAGSYHPGGAQVVLVDASTRFISQEIDTGNQALAPPRQTDFAENMVPSPYGVWGALGSRAGGDVADDF</sequence>
<feature type="transmembrane region" description="Helical" evidence="1">
    <location>
        <begin position="33"/>
        <end position="58"/>
    </location>
</feature>
<organism evidence="3 4">
    <name type="scientific">Blastopirellula marina</name>
    <dbReference type="NCBI Taxonomy" id="124"/>
    <lineage>
        <taxon>Bacteria</taxon>
        <taxon>Pseudomonadati</taxon>
        <taxon>Planctomycetota</taxon>
        <taxon>Planctomycetia</taxon>
        <taxon>Pirellulales</taxon>
        <taxon>Pirellulaceae</taxon>
        <taxon>Blastopirellula</taxon>
    </lineage>
</organism>
<comment type="caution">
    <text evidence="3">The sequence shown here is derived from an EMBL/GenBank/DDBJ whole genome shotgun (WGS) entry which is preliminary data.</text>
</comment>
<dbReference type="PANTHER" id="PTHR30093">
    <property type="entry name" value="GENERAL SECRETION PATHWAY PROTEIN G"/>
    <property type="match status" value="1"/>
</dbReference>
<dbReference type="InterPro" id="IPR011453">
    <property type="entry name" value="DUF1559"/>
</dbReference>
<dbReference type="NCBIfam" id="TIGR04294">
    <property type="entry name" value="pre_pil_HX9DG"/>
    <property type="match status" value="1"/>
</dbReference>
<dbReference type="RefSeq" id="WP_105356769.1">
    <property type="nucleotide sequence ID" value="NZ_PUIB01000019.1"/>
</dbReference>
<dbReference type="PANTHER" id="PTHR30093:SF2">
    <property type="entry name" value="TYPE II SECRETION SYSTEM PROTEIN H"/>
    <property type="match status" value="1"/>
</dbReference>
<dbReference type="EMBL" id="PUIB01000019">
    <property type="protein sequence ID" value="PQO31659.1"/>
    <property type="molecule type" value="Genomic_DNA"/>
</dbReference>
<dbReference type="NCBIfam" id="TIGR02532">
    <property type="entry name" value="IV_pilin_GFxxxE"/>
    <property type="match status" value="1"/>
</dbReference>
<dbReference type="InterPro" id="IPR012902">
    <property type="entry name" value="N_methyl_site"/>
</dbReference>
<dbReference type="PROSITE" id="PS00409">
    <property type="entry name" value="PROKAR_NTER_METHYL"/>
    <property type="match status" value="1"/>
</dbReference>
<proteinExistence type="predicted"/>
<reference evidence="3 4" key="1">
    <citation type="submission" date="2018-02" db="EMBL/GenBank/DDBJ databases">
        <title>Comparative genomes isolates from brazilian mangrove.</title>
        <authorList>
            <person name="Araujo J.E."/>
            <person name="Taketani R.G."/>
            <person name="Silva M.C.P."/>
            <person name="Loureco M.V."/>
            <person name="Andreote F.D."/>
        </authorList>
    </citation>
    <scope>NUCLEOTIDE SEQUENCE [LARGE SCALE GENOMIC DNA]</scope>
    <source>
        <strain evidence="3 4">NAP PRIS-MGV</strain>
    </source>
</reference>
<dbReference type="InterPro" id="IPR045584">
    <property type="entry name" value="Pilin-like"/>
</dbReference>
<name>A0A2S8FHL6_9BACT</name>
<dbReference type="Gene3D" id="3.30.700.10">
    <property type="entry name" value="Glycoprotein, Type 4 Pilin"/>
    <property type="match status" value="1"/>
</dbReference>
<dbReference type="Proteomes" id="UP000239388">
    <property type="component" value="Unassembled WGS sequence"/>
</dbReference>
<keyword evidence="1" id="KW-0812">Transmembrane</keyword>
<dbReference type="SUPFAM" id="SSF54523">
    <property type="entry name" value="Pili subunits"/>
    <property type="match status" value="1"/>
</dbReference>
<evidence type="ECO:0000313" key="4">
    <source>
        <dbReference type="Proteomes" id="UP000239388"/>
    </source>
</evidence>
<protein>
    <recommendedName>
        <fullName evidence="2">DUF1559 domain-containing protein</fullName>
    </recommendedName>
</protein>
<accession>A0A2S8FHL6</accession>
<feature type="domain" description="DUF1559" evidence="2">
    <location>
        <begin position="61"/>
        <end position="332"/>
    </location>
</feature>
<evidence type="ECO:0000256" key="1">
    <source>
        <dbReference type="SAM" id="Phobius"/>
    </source>
</evidence>
<dbReference type="InterPro" id="IPR027558">
    <property type="entry name" value="Pre_pil_HX9DG_C"/>
</dbReference>
<keyword evidence="1" id="KW-1133">Transmembrane helix</keyword>
<evidence type="ECO:0000259" key="2">
    <source>
        <dbReference type="Pfam" id="PF07596"/>
    </source>
</evidence>
<dbReference type="Pfam" id="PF07963">
    <property type="entry name" value="N_methyl"/>
    <property type="match status" value="1"/>
</dbReference>
<dbReference type="Pfam" id="PF07596">
    <property type="entry name" value="SBP_bac_10"/>
    <property type="match status" value="1"/>
</dbReference>
<evidence type="ECO:0000313" key="3">
    <source>
        <dbReference type="EMBL" id="PQO31659.1"/>
    </source>
</evidence>
<gene>
    <name evidence="3" type="ORF">C5Y98_19785</name>
</gene>
<dbReference type="AlphaFoldDB" id="A0A2S8FHL6"/>
<keyword evidence="1" id="KW-0472">Membrane</keyword>